<comment type="caution">
    <text evidence="1">The sequence shown here is derived from an EMBL/GenBank/DDBJ whole genome shotgun (WGS) entry which is preliminary data.</text>
</comment>
<reference evidence="1 2" key="1">
    <citation type="journal article" date="2015" name="Genome Announc.">
        <title>Expanding the biotechnology potential of lactobacilli through comparative genomics of 213 strains and associated genera.</title>
        <authorList>
            <person name="Sun Z."/>
            <person name="Harris H.M."/>
            <person name="McCann A."/>
            <person name="Guo C."/>
            <person name="Argimon S."/>
            <person name="Zhang W."/>
            <person name="Yang X."/>
            <person name="Jeffery I.B."/>
            <person name="Cooney J.C."/>
            <person name="Kagawa T.F."/>
            <person name="Liu W."/>
            <person name="Song Y."/>
            <person name="Salvetti E."/>
            <person name="Wrobel A."/>
            <person name="Rasinkangas P."/>
            <person name="Parkhill J."/>
            <person name="Rea M.C."/>
            <person name="O'Sullivan O."/>
            <person name="Ritari J."/>
            <person name="Douillard F.P."/>
            <person name="Paul Ross R."/>
            <person name="Yang R."/>
            <person name="Briner A.E."/>
            <person name="Felis G.E."/>
            <person name="de Vos W.M."/>
            <person name="Barrangou R."/>
            <person name="Klaenhammer T.R."/>
            <person name="Caufield P.W."/>
            <person name="Cui Y."/>
            <person name="Zhang H."/>
            <person name="O'Toole P.W."/>
        </authorList>
    </citation>
    <scope>NUCLEOTIDE SEQUENCE [LARGE SCALE GENOMIC DNA]</scope>
    <source>
        <strain evidence="1 2">DSM 17758</strain>
    </source>
</reference>
<dbReference type="Gene3D" id="3.40.50.300">
    <property type="entry name" value="P-loop containing nucleotide triphosphate hydrolases"/>
    <property type="match status" value="1"/>
</dbReference>
<dbReference type="Proteomes" id="UP000051315">
    <property type="component" value="Unassembled WGS sequence"/>
</dbReference>
<keyword evidence="2" id="KW-1185">Reference proteome</keyword>
<protein>
    <submittedName>
        <fullName evidence="1">DNA topology modulation protein</fullName>
    </submittedName>
</protein>
<name>A0A0R1W8F6_9LACO</name>
<evidence type="ECO:0000313" key="1">
    <source>
        <dbReference type="EMBL" id="KRM13765.1"/>
    </source>
</evidence>
<sequence length="204" mass="24494">MKVIYYNKIYTWQVDGRFEPLKLMIIGSPGSGKSTFARRLAEQLDYPIFYLDRYWHQTDYSEAAKQRFIHEQQTFLQSHLDCIIDGNYVGSMAIRMQGSDVILWLQVSRWRAVWRVIKRSIATRCFHETRPDMAPSFREHFDWEYLKFLKFVWDYPRANRQEIPRIHQQVASGKPLLIIRNDTEKEAFLTKLVNQTKKPDKENR</sequence>
<accession>A0A0R1W8F6</accession>
<dbReference type="AlphaFoldDB" id="A0A0R1W8F6"/>
<dbReference type="SUPFAM" id="SSF52540">
    <property type="entry name" value="P-loop containing nucleoside triphosphate hydrolases"/>
    <property type="match status" value="1"/>
</dbReference>
<dbReference type="PANTHER" id="PTHR37816">
    <property type="entry name" value="YALI0E33011P"/>
    <property type="match status" value="1"/>
</dbReference>
<dbReference type="PATRIC" id="fig|1423735.3.peg.973"/>
<dbReference type="InterPro" id="IPR027417">
    <property type="entry name" value="P-loop_NTPase"/>
</dbReference>
<organism evidence="1 2">
    <name type="scientific">Lapidilactobacillus concavus DSM 17758</name>
    <dbReference type="NCBI Taxonomy" id="1423735"/>
    <lineage>
        <taxon>Bacteria</taxon>
        <taxon>Bacillati</taxon>
        <taxon>Bacillota</taxon>
        <taxon>Bacilli</taxon>
        <taxon>Lactobacillales</taxon>
        <taxon>Lactobacillaceae</taxon>
        <taxon>Lapidilactobacillus</taxon>
    </lineage>
</organism>
<gene>
    <name evidence="1" type="ORF">FC15_GL000935</name>
</gene>
<dbReference type="PANTHER" id="PTHR37816:SF3">
    <property type="entry name" value="MODULATES DNA TOPOLOGY"/>
    <property type="match status" value="1"/>
</dbReference>
<proteinExistence type="predicted"/>
<dbReference type="EMBL" id="AZFX01000003">
    <property type="protein sequence ID" value="KRM13765.1"/>
    <property type="molecule type" value="Genomic_DNA"/>
</dbReference>
<dbReference type="STRING" id="1423735.FC15_GL000935"/>
<dbReference type="InterPro" id="IPR052922">
    <property type="entry name" value="Cytidylate_Kinase-2"/>
</dbReference>
<evidence type="ECO:0000313" key="2">
    <source>
        <dbReference type="Proteomes" id="UP000051315"/>
    </source>
</evidence>